<sequence>MDMESLMNLDTLKNLSPEQQAQVIEGLQKQAAIANAQSLITDLSDKCTTKCITSPGSSLTGSDQQCLQRCMDRFMDTWNLVSNTLQQRLQQEYAKGPSFGSGPTFQ</sequence>
<dbReference type="GO" id="GO:0042719">
    <property type="term" value="C:mitochondrial intermembrane space chaperone complex"/>
    <property type="evidence" value="ECO:0007669"/>
    <property type="project" value="UniProtKB-ARBA"/>
</dbReference>
<keyword evidence="5 10" id="KW-0653">Protein transport</keyword>
<name>A0AA39IK04_9BILA</name>
<keyword evidence="7 10" id="KW-0496">Mitochondrion</keyword>
<dbReference type="AlphaFoldDB" id="A0AA39IK04"/>
<dbReference type="SUPFAM" id="SSF144122">
    <property type="entry name" value="Tim10-like"/>
    <property type="match status" value="1"/>
</dbReference>
<keyword evidence="10" id="KW-0472">Membrane</keyword>
<evidence type="ECO:0000256" key="9">
    <source>
        <dbReference type="ARBA" id="ARBA00023186"/>
    </source>
</evidence>
<evidence type="ECO:0000313" key="12">
    <source>
        <dbReference type="EMBL" id="KAK0425766.1"/>
    </source>
</evidence>
<evidence type="ECO:0000256" key="8">
    <source>
        <dbReference type="ARBA" id="ARBA00023157"/>
    </source>
</evidence>
<dbReference type="Pfam" id="PF02953">
    <property type="entry name" value="zf-Tim10_DDP"/>
    <property type="match status" value="1"/>
</dbReference>
<keyword evidence="8 10" id="KW-1015">Disulfide bond</keyword>
<feature type="domain" description="Tim10-like" evidence="11">
    <location>
        <begin position="27"/>
        <end position="87"/>
    </location>
</feature>
<accession>A0AA39IK04</accession>
<comment type="subcellular location">
    <subcellularLocation>
        <location evidence="10">Mitochondrion inner membrane</location>
        <topology evidence="10">Peripheral membrane protein</topology>
        <orientation evidence="10">Intermembrane side</orientation>
    </subcellularLocation>
</comment>
<gene>
    <name evidence="12" type="ORF">QR680_009372</name>
</gene>
<evidence type="ECO:0000256" key="5">
    <source>
        <dbReference type="ARBA" id="ARBA00022927"/>
    </source>
</evidence>
<comment type="similarity">
    <text evidence="1 10">Belongs to the small Tim family.</text>
</comment>
<keyword evidence="9 10" id="KW-0143">Chaperone</keyword>
<dbReference type="Proteomes" id="UP001175271">
    <property type="component" value="Unassembled WGS sequence"/>
</dbReference>
<comment type="caution">
    <text evidence="12">The sequence shown here is derived from an EMBL/GenBank/DDBJ whole genome shotgun (WGS) entry which is preliminary data.</text>
</comment>
<dbReference type="GO" id="GO:0005743">
    <property type="term" value="C:mitochondrial inner membrane"/>
    <property type="evidence" value="ECO:0007669"/>
    <property type="project" value="UniProtKB-SubCell"/>
</dbReference>
<reference evidence="12" key="1">
    <citation type="submission" date="2023-06" db="EMBL/GenBank/DDBJ databases">
        <title>Genomic analysis of the entomopathogenic nematode Steinernema hermaphroditum.</title>
        <authorList>
            <person name="Schwarz E.M."/>
            <person name="Heppert J.K."/>
            <person name="Baniya A."/>
            <person name="Schwartz H.T."/>
            <person name="Tan C.-H."/>
            <person name="Antoshechkin I."/>
            <person name="Sternberg P.W."/>
            <person name="Goodrich-Blair H."/>
            <person name="Dillman A.R."/>
        </authorList>
    </citation>
    <scope>NUCLEOTIDE SEQUENCE</scope>
    <source>
        <strain evidence="12">PS9179</strain>
        <tissue evidence="12">Whole animal</tissue>
    </source>
</reference>
<evidence type="ECO:0000256" key="6">
    <source>
        <dbReference type="ARBA" id="ARBA00023010"/>
    </source>
</evidence>
<evidence type="ECO:0000256" key="2">
    <source>
        <dbReference type="ARBA" id="ARBA00022448"/>
    </source>
</evidence>
<proteinExistence type="inferred from homology"/>
<dbReference type="EMBL" id="JAUCMV010000001">
    <property type="protein sequence ID" value="KAK0425766.1"/>
    <property type="molecule type" value="Genomic_DNA"/>
</dbReference>
<dbReference type="GO" id="GO:0045039">
    <property type="term" value="P:protein insertion into mitochondrial inner membrane"/>
    <property type="evidence" value="ECO:0007669"/>
    <property type="project" value="UniProtKB-ARBA"/>
</dbReference>
<keyword evidence="2 10" id="KW-0813">Transport</keyword>
<dbReference type="Gene3D" id="1.10.287.810">
    <property type="entry name" value="Mitochondrial import inner membrane translocase subunit tim13 like domains"/>
    <property type="match status" value="1"/>
</dbReference>
<organism evidence="12 13">
    <name type="scientific">Steinernema hermaphroditum</name>
    <dbReference type="NCBI Taxonomy" id="289476"/>
    <lineage>
        <taxon>Eukaryota</taxon>
        <taxon>Metazoa</taxon>
        <taxon>Ecdysozoa</taxon>
        <taxon>Nematoda</taxon>
        <taxon>Chromadorea</taxon>
        <taxon>Rhabditida</taxon>
        <taxon>Tylenchina</taxon>
        <taxon>Panagrolaimomorpha</taxon>
        <taxon>Strongyloidoidea</taxon>
        <taxon>Steinernematidae</taxon>
        <taxon>Steinernema</taxon>
    </lineage>
</organism>
<evidence type="ECO:0000256" key="10">
    <source>
        <dbReference type="RuleBase" id="RU367043"/>
    </source>
</evidence>
<dbReference type="InterPro" id="IPR004217">
    <property type="entry name" value="Tim10-like"/>
</dbReference>
<evidence type="ECO:0000256" key="3">
    <source>
        <dbReference type="ARBA" id="ARBA00022723"/>
    </source>
</evidence>
<dbReference type="FunFam" id="1.10.287.810:FF:000001">
    <property type="entry name" value="mitochondrial import inner membrane translocase subunit TIM13"/>
    <property type="match status" value="1"/>
</dbReference>
<evidence type="ECO:0000313" key="13">
    <source>
        <dbReference type="Proteomes" id="UP001175271"/>
    </source>
</evidence>
<comment type="function">
    <text evidence="10">Mitochondrial intermembrane chaperone that participates in the import and insertion of some multi-pass transmembrane proteins into the mitochondrial inner membrane. Also required for the transfer of beta-barrel precursors from the TOM complex to the sorting and assembly machinery (SAM complex) of the outer membrane. Acts as a chaperone-like protein that protects the hydrophobic precursors from aggregation and guide them through the mitochondrial intermembrane space.</text>
</comment>
<evidence type="ECO:0000256" key="7">
    <source>
        <dbReference type="ARBA" id="ARBA00023128"/>
    </source>
</evidence>
<dbReference type="InterPro" id="IPR035427">
    <property type="entry name" value="Tim10-like_dom_sf"/>
</dbReference>
<protein>
    <recommendedName>
        <fullName evidence="10">Mitochondrial import inner membrane translocase subunit</fullName>
    </recommendedName>
</protein>
<keyword evidence="13" id="KW-1185">Reference proteome</keyword>
<evidence type="ECO:0000256" key="1">
    <source>
        <dbReference type="ARBA" id="ARBA00006720"/>
    </source>
</evidence>
<comment type="domain">
    <text evidence="10">The twin CX3C motif contains 4 conserved Cys residues that form 2 disulfide bonds in the mitochondrial intermembrane space.</text>
</comment>
<keyword evidence="3" id="KW-0479">Metal-binding</keyword>
<keyword evidence="4" id="KW-0862">Zinc</keyword>
<dbReference type="GO" id="GO:0015031">
    <property type="term" value="P:protein transport"/>
    <property type="evidence" value="ECO:0007669"/>
    <property type="project" value="UniProtKB-KW"/>
</dbReference>
<dbReference type="GO" id="GO:0046872">
    <property type="term" value="F:metal ion binding"/>
    <property type="evidence" value="ECO:0007669"/>
    <property type="project" value="UniProtKB-KW"/>
</dbReference>
<keyword evidence="6 10" id="KW-0811">Translocation</keyword>
<evidence type="ECO:0000256" key="4">
    <source>
        <dbReference type="ARBA" id="ARBA00022833"/>
    </source>
</evidence>
<evidence type="ECO:0000259" key="11">
    <source>
        <dbReference type="Pfam" id="PF02953"/>
    </source>
</evidence>
<keyword evidence="10" id="KW-0999">Mitochondrion inner membrane</keyword>
<comment type="subunit">
    <text evidence="10">Heterohexamer.</text>
</comment>